<dbReference type="GO" id="GO:0016020">
    <property type="term" value="C:membrane"/>
    <property type="evidence" value="ECO:0007669"/>
    <property type="project" value="TreeGrafter"/>
</dbReference>
<feature type="transmembrane region" description="Helical" evidence="2">
    <location>
        <begin position="155"/>
        <end position="176"/>
    </location>
</feature>
<feature type="transmembrane region" description="Helical" evidence="2">
    <location>
        <begin position="202"/>
        <end position="221"/>
    </location>
</feature>
<protein>
    <submittedName>
        <fullName evidence="3">Uncharacterized protein</fullName>
    </submittedName>
</protein>
<reference evidence="3 4" key="1">
    <citation type="submission" date="2018-07" db="EMBL/GenBank/DDBJ databases">
        <title>The complete nuclear genome of the prasinophyte Chloropicon primus (CCMP1205).</title>
        <authorList>
            <person name="Pombert J.-F."/>
            <person name="Otis C."/>
            <person name="Turmel M."/>
            <person name="Lemieux C."/>
        </authorList>
    </citation>
    <scope>NUCLEOTIDE SEQUENCE [LARGE SCALE GENOMIC DNA]</scope>
    <source>
        <strain evidence="3 4">CCMP1205</strain>
    </source>
</reference>
<dbReference type="AlphaFoldDB" id="A0A5B8MZK3"/>
<evidence type="ECO:0000256" key="2">
    <source>
        <dbReference type="SAM" id="Phobius"/>
    </source>
</evidence>
<name>A0A5B8MZK3_9CHLO</name>
<keyword evidence="2" id="KW-0812">Transmembrane</keyword>
<dbReference type="OrthoDB" id="431202at2759"/>
<dbReference type="STRING" id="1764295.A0A5B8MZK3"/>
<feature type="transmembrane region" description="Helical" evidence="2">
    <location>
        <begin position="84"/>
        <end position="105"/>
    </location>
</feature>
<evidence type="ECO:0000256" key="1">
    <source>
        <dbReference type="SAM" id="MobiDB-lite"/>
    </source>
</evidence>
<accession>A0A5B8MZK3</accession>
<feature type="region of interest" description="Disordered" evidence="1">
    <location>
        <begin position="249"/>
        <end position="277"/>
    </location>
</feature>
<keyword evidence="2" id="KW-0472">Membrane</keyword>
<dbReference type="PANTHER" id="PTHR31735">
    <property type="entry name" value="VACUOLAR MEMBRANE PROTEIN YPL162C"/>
    <property type="match status" value="1"/>
</dbReference>
<keyword evidence="2" id="KW-1133">Transmembrane helix</keyword>
<sequence>MAGKCSLFGAFGWFVQGILFFTAGMPLLWKWYNEKPRRTFVTLVLDSIKQVAGNIGVHFINLALSATFANLIKPVDSCGDEECLWYFLNFMIDVFLGVPLNYCVLKALKSLAERRKWTLIQGFGDYKDKDIEEGGSASSNSRENLSLKRIGAQTMAWLGVVACGKMILCILILSQANNLLLMSANLLAGVRCHSGTSSTVELLVVMLLIPTCLNALQFWVTDSFIKFSTVKEKDGPGSGSGAEVNLLQGQTNFQPGSPKHEKSPLIKKTMMSSSRID</sequence>
<dbReference type="PANTHER" id="PTHR31735:SF1">
    <property type="entry name" value="VACUOLAR MEMBRANE PROTEIN YPL162C"/>
    <property type="match status" value="1"/>
</dbReference>
<organism evidence="3 4">
    <name type="scientific">Chloropicon primus</name>
    <dbReference type="NCBI Taxonomy" id="1764295"/>
    <lineage>
        <taxon>Eukaryota</taxon>
        <taxon>Viridiplantae</taxon>
        <taxon>Chlorophyta</taxon>
        <taxon>Chloropicophyceae</taxon>
        <taxon>Chloropicales</taxon>
        <taxon>Chloropicaceae</taxon>
        <taxon>Chloropicon</taxon>
    </lineage>
</organism>
<keyword evidence="4" id="KW-1185">Reference proteome</keyword>
<dbReference type="Pfam" id="PF12400">
    <property type="entry name" value="STIMATE"/>
    <property type="match status" value="1"/>
</dbReference>
<dbReference type="InterPro" id="IPR022127">
    <property type="entry name" value="STIMATE/YPL162C"/>
</dbReference>
<evidence type="ECO:0000313" key="3">
    <source>
        <dbReference type="EMBL" id="QDZ26003.1"/>
    </source>
</evidence>
<dbReference type="EMBL" id="CP031053">
    <property type="protein sequence ID" value="QDZ26003.1"/>
    <property type="molecule type" value="Genomic_DNA"/>
</dbReference>
<gene>
    <name evidence="3" type="ORF">A3770_20p85210</name>
</gene>
<dbReference type="Proteomes" id="UP000316726">
    <property type="component" value="Chromosome 20"/>
</dbReference>
<proteinExistence type="predicted"/>
<evidence type="ECO:0000313" key="4">
    <source>
        <dbReference type="Proteomes" id="UP000316726"/>
    </source>
</evidence>
<feature type="transmembrane region" description="Helical" evidence="2">
    <location>
        <begin position="6"/>
        <end position="29"/>
    </location>
</feature>